<keyword evidence="7 9" id="KW-0472">Membrane</keyword>
<evidence type="ECO:0000256" key="6">
    <source>
        <dbReference type="ARBA" id="ARBA00022989"/>
    </source>
</evidence>
<dbReference type="AlphaFoldDB" id="A0A1V4EQK8"/>
<feature type="transmembrane region" description="Helical" evidence="9">
    <location>
        <begin position="81"/>
        <end position="104"/>
    </location>
</feature>
<keyword evidence="11" id="KW-1185">Reference proteome</keyword>
<feature type="transmembrane region" description="Helical" evidence="9">
    <location>
        <begin position="150"/>
        <end position="169"/>
    </location>
</feature>
<feature type="transmembrane region" description="Helical" evidence="9">
    <location>
        <begin position="12"/>
        <end position="33"/>
    </location>
</feature>
<dbReference type="InterPro" id="IPR038665">
    <property type="entry name" value="Voltage-dep_anion_channel_sf"/>
</dbReference>
<organism evidence="10 11">
    <name type="scientific">Ferroacidibacillus organovorans</name>
    <dbReference type="NCBI Taxonomy" id="1765683"/>
    <lineage>
        <taxon>Bacteria</taxon>
        <taxon>Bacillati</taxon>
        <taxon>Bacillota</taxon>
        <taxon>Bacilli</taxon>
        <taxon>Bacillales</taxon>
        <taxon>Alicyclobacillaceae</taxon>
        <taxon>Ferroacidibacillus</taxon>
    </lineage>
</organism>
<comment type="caution">
    <text evidence="10">The sequence shown here is derived from an EMBL/GenBank/DDBJ whole genome shotgun (WGS) entry which is preliminary data.</text>
</comment>
<dbReference type="GO" id="GO:0000319">
    <property type="term" value="F:sulfite transmembrane transporter activity"/>
    <property type="evidence" value="ECO:0007669"/>
    <property type="project" value="TreeGrafter"/>
</dbReference>
<feature type="transmembrane region" description="Helical" evidence="9">
    <location>
        <begin position="116"/>
        <end position="138"/>
    </location>
</feature>
<dbReference type="InterPro" id="IPR051629">
    <property type="entry name" value="Sulfite_efflux_TDT"/>
</dbReference>
<dbReference type="Gene3D" id="1.50.10.150">
    <property type="entry name" value="Voltage-dependent anion channel"/>
    <property type="match status" value="1"/>
</dbReference>
<dbReference type="GO" id="GO:0005886">
    <property type="term" value="C:plasma membrane"/>
    <property type="evidence" value="ECO:0007669"/>
    <property type="project" value="UniProtKB-SubCell"/>
</dbReference>
<dbReference type="Pfam" id="PF03595">
    <property type="entry name" value="SLAC1"/>
    <property type="match status" value="1"/>
</dbReference>
<sequence>MMKRLLFEFHTQWFTIVMGIGIVAGLSATAPFYVPARALLSNTLAGIDGTLLVAATLILLFQLVIHPRKSLKDFLDPARTLFYGAFAMAINVVGNDVLILGAHATYASFAIALSKAIWLIGCVASLFSVLAVPIVLFLRREKSLEHTRAAWLIPVVPPIVAAATGANLLPYFVNSSMRLDMTLAILALFGLTLFFFLVMSVFVVSRLTHHARIGGFEAPSLFIEIGPIGMSMATLSNLAIHSSALSVLSGSVLKTLAILVSCGMYGIGFWWIITASFFSIYHLTRRGDGLKHHLGWWSYVFPLGSFTTGTFSLAMLLGEPAVLRVAGALQFYLLWGFFLIVIAQTIRELILSLTQRTVQKSLPLPAQSAQRDRRRPVTLPSDALDPPTGT</sequence>
<feature type="region of interest" description="Disordered" evidence="8">
    <location>
        <begin position="364"/>
        <end position="390"/>
    </location>
</feature>
<name>A0A1V4EQK8_9BACL</name>
<feature type="transmembrane region" description="Helical" evidence="9">
    <location>
        <begin position="296"/>
        <end position="317"/>
    </location>
</feature>
<evidence type="ECO:0000313" key="11">
    <source>
        <dbReference type="Proteomes" id="UP000190229"/>
    </source>
</evidence>
<evidence type="ECO:0000256" key="9">
    <source>
        <dbReference type="SAM" id="Phobius"/>
    </source>
</evidence>
<feature type="transmembrane region" description="Helical" evidence="9">
    <location>
        <begin position="39"/>
        <end position="61"/>
    </location>
</feature>
<evidence type="ECO:0000256" key="5">
    <source>
        <dbReference type="ARBA" id="ARBA00022692"/>
    </source>
</evidence>
<evidence type="ECO:0000313" key="10">
    <source>
        <dbReference type="EMBL" id="OPG15172.1"/>
    </source>
</evidence>
<feature type="transmembrane region" description="Helical" evidence="9">
    <location>
        <begin position="216"/>
        <end position="236"/>
    </location>
</feature>
<keyword evidence="5 9" id="KW-0812">Transmembrane</keyword>
<accession>A0A1V4EQK8</accession>
<evidence type="ECO:0000256" key="7">
    <source>
        <dbReference type="ARBA" id="ARBA00023136"/>
    </source>
</evidence>
<keyword evidence="4" id="KW-1003">Cell membrane</keyword>
<comment type="similarity">
    <text evidence="2">Belongs to the tellurite-resistance/dicarboxylate transporter (TDT) family.</text>
</comment>
<dbReference type="InterPro" id="IPR004695">
    <property type="entry name" value="SLAC1/Mae1/Ssu1/TehA"/>
</dbReference>
<dbReference type="RefSeq" id="WP_079291700.1">
    <property type="nucleotide sequence ID" value="NZ_LSUQ01000003.1"/>
</dbReference>
<evidence type="ECO:0000256" key="8">
    <source>
        <dbReference type="SAM" id="MobiDB-lite"/>
    </source>
</evidence>
<dbReference type="EMBL" id="MWPS01000043">
    <property type="protein sequence ID" value="OPG15172.1"/>
    <property type="molecule type" value="Genomic_DNA"/>
</dbReference>
<reference evidence="10 11" key="1">
    <citation type="submission" date="2017-02" db="EMBL/GenBank/DDBJ databases">
        <title>Draft genome of Acidibacillus ferrooxidans Huett2.</title>
        <authorList>
            <person name="Schopf S."/>
        </authorList>
    </citation>
    <scope>NUCLEOTIDE SEQUENCE [LARGE SCALE GENOMIC DNA]</scope>
    <source>
        <strain evidence="10 11">Huett2</strain>
    </source>
</reference>
<gene>
    <name evidence="10" type="ORF">B2M26_13560</name>
</gene>
<protein>
    <recommendedName>
        <fullName evidence="12">C4-dicarboxylate ABC transporter</fullName>
    </recommendedName>
</protein>
<feature type="transmembrane region" description="Helical" evidence="9">
    <location>
        <begin position="181"/>
        <end position="204"/>
    </location>
</feature>
<keyword evidence="3" id="KW-0813">Transport</keyword>
<dbReference type="Proteomes" id="UP000190229">
    <property type="component" value="Unassembled WGS sequence"/>
</dbReference>
<dbReference type="PANTHER" id="PTHR31686">
    <property type="match status" value="1"/>
</dbReference>
<evidence type="ECO:0008006" key="12">
    <source>
        <dbReference type="Google" id="ProtNLM"/>
    </source>
</evidence>
<keyword evidence="6 9" id="KW-1133">Transmembrane helix</keyword>
<feature type="transmembrane region" description="Helical" evidence="9">
    <location>
        <begin position="256"/>
        <end position="284"/>
    </location>
</feature>
<evidence type="ECO:0000256" key="3">
    <source>
        <dbReference type="ARBA" id="ARBA00022448"/>
    </source>
</evidence>
<evidence type="ECO:0000256" key="4">
    <source>
        <dbReference type="ARBA" id="ARBA00022475"/>
    </source>
</evidence>
<evidence type="ECO:0000256" key="2">
    <source>
        <dbReference type="ARBA" id="ARBA00008566"/>
    </source>
</evidence>
<dbReference type="PANTHER" id="PTHR31686:SF1">
    <property type="entry name" value="SULFITE EFFLUX PUMP SSU1"/>
    <property type="match status" value="1"/>
</dbReference>
<comment type="subcellular location">
    <subcellularLocation>
        <location evidence="1">Cell membrane</location>
        <topology evidence="1">Multi-pass membrane protein</topology>
    </subcellularLocation>
</comment>
<evidence type="ECO:0000256" key="1">
    <source>
        <dbReference type="ARBA" id="ARBA00004651"/>
    </source>
</evidence>
<dbReference type="OrthoDB" id="958273at2"/>
<feature type="transmembrane region" description="Helical" evidence="9">
    <location>
        <begin position="329"/>
        <end position="346"/>
    </location>
</feature>
<proteinExistence type="inferred from homology"/>